<comment type="caution">
    <text evidence="4">The sequence shown here is derived from an EMBL/GenBank/DDBJ whole genome shotgun (WGS) entry which is preliminary data.</text>
</comment>
<dbReference type="Gene3D" id="1.10.357.10">
    <property type="entry name" value="Tetracycline Repressor, domain 2"/>
    <property type="match status" value="1"/>
</dbReference>
<dbReference type="InterPro" id="IPR009057">
    <property type="entry name" value="Homeodomain-like_sf"/>
</dbReference>
<dbReference type="GO" id="GO:0003700">
    <property type="term" value="F:DNA-binding transcription factor activity"/>
    <property type="evidence" value="ECO:0007669"/>
    <property type="project" value="TreeGrafter"/>
</dbReference>
<dbReference type="PANTHER" id="PTHR30055:SF178">
    <property type="entry name" value="POSSIBLE TRANSCRIPTIONAL REGULATORY PROTEIN"/>
    <property type="match status" value="1"/>
</dbReference>
<name>A0A9D2JEG2_9ACTN</name>
<dbReference type="InterPro" id="IPR041483">
    <property type="entry name" value="TetR_C_34"/>
</dbReference>
<organism evidence="4 5">
    <name type="scientific">Candidatus Olsenella pullistercoris</name>
    <dbReference type="NCBI Taxonomy" id="2838712"/>
    <lineage>
        <taxon>Bacteria</taxon>
        <taxon>Bacillati</taxon>
        <taxon>Actinomycetota</taxon>
        <taxon>Coriobacteriia</taxon>
        <taxon>Coriobacteriales</taxon>
        <taxon>Atopobiaceae</taxon>
        <taxon>Olsenella</taxon>
    </lineage>
</organism>
<evidence type="ECO:0000259" key="3">
    <source>
        <dbReference type="PROSITE" id="PS50977"/>
    </source>
</evidence>
<evidence type="ECO:0000256" key="1">
    <source>
        <dbReference type="ARBA" id="ARBA00023125"/>
    </source>
</evidence>
<dbReference type="PROSITE" id="PS50977">
    <property type="entry name" value="HTH_TETR_2"/>
    <property type="match status" value="1"/>
</dbReference>
<dbReference type="Pfam" id="PF00440">
    <property type="entry name" value="TetR_N"/>
    <property type="match status" value="1"/>
</dbReference>
<dbReference type="GO" id="GO:0000976">
    <property type="term" value="F:transcription cis-regulatory region binding"/>
    <property type="evidence" value="ECO:0007669"/>
    <property type="project" value="TreeGrafter"/>
</dbReference>
<reference evidence="4" key="2">
    <citation type="submission" date="2021-04" db="EMBL/GenBank/DDBJ databases">
        <authorList>
            <person name="Gilroy R."/>
        </authorList>
    </citation>
    <scope>NUCLEOTIDE SEQUENCE</scope>
    <source>
        <strain evidence="4">ChiHjej12B11-14209</strain>
    </source>
</reference>
<protein>
    <submittedName>
        <fullName evidence="4">TetR family transcriptional regulator</fullName>
    </submittedName>
</protein>
<dbReference type="InterPro" id="IPR001647">
    <property type="entry name" value="HTH_TetR"/>
</dbReference>
<evidence type="ECO:0000256" key="2">
    <source>
        <dbReference type="PROSITE-ProRule" id="PRU00335"/>
    </source>
</evidence>
<feature type="domain" description="HTH tetR-type" evidence="3">
    <location>
        <begin position="14"/>
        <end position="74"/>
    </location>
</feature>
<dbReference type="AlphaFoldDB" id="A0A9D2JEG2"/>
<dbReference type="InterPro" id="IPR050109">
    <property type="entry name" value="HTH-type_TetR-like_transc_reg"/>
</dbReference>
<keyword evidence="1 2" id="KW-0238">DNA-binding</keyword>
<reference evidence="4" key="1">
    <citation type="journal article" date="2021" name="PeerJ">
        <title>Extensive microbial diversity within the chicken gut microbiome revealed by metagenomics and culture.</title>
        <authorList>
            <person name="Gilroy R."/>
            <person name="Ravi A."/>
            <person name="Getino M."/>
            <person name="Pursley I."/>
            <person name="Horton D.L."/>
            <person name="Alikhan N.F."/>
            <person name="Baker D."/>
            <person name="Gharbi K."/>
            <person name="Hall N."/>
            <person name="Watson M."/>
            <person name="Adriaenssens E.M."/>
            <person name="Foster-Nyarko E."/>
            <person name="Jarju S."/>
            <person name="Secka A."/>
            <person name="Antonio M."/>
            <person name="Oren A."/>
            <person name="Chaudhuri R.R."/>
            <person name="La Ragione R."/>
            <person name="Hildebrand F."/>
            <person name="Pallen M.J."/>
        </authorList>
    </citation>
    <scope>NUCLEOTIDE SEQUENCE</scope>
    <source>
        <strain evidence="4">ChiHjej12B11-14209</strain>
    </source>
</reference>
<proteinExistence type="predicted"/>
<feature type="DNA-binding region" description="H-T-H motif" evidence="2">
    <location>
        <begin position="37"/>
        <end position="56"/>
    </location>
</feature>
<accession>A0A9D2JEG2</accession>
<dbReference type="PANTHER" id="PTHR30055">
    <property type="entry name" value="HTH-TYPE TRANSCRIPTIONAL REGULATOR RUTR"/>
    <property type="match status" value="1"/>
</dbReference>
<dbReference type="SUPFAM" id="SSF46689">
    <property type="entry name" value="Homeodomain-like"/>
    <property type="match status" value="1"/>
</dbReference>
<dbReference type="Proteomes" id="UP000824062">
    <property type="component" value="Unassembled WGS sequence"/>
</dbReference>
<evidence type="ECO:0000313" key="5">
    <source>
        <dbReference type="Proteomes" id="UP000824062"/>
    </source>
</evidence>
<gene>
    <name evidence="4" type="ORF">IAA19_06215</name>
</gene>
<dbReference type="EMBL" id="DXBM01000050">
    <property type="protein sequence ID" value="HIZ46598.1"/>
    <property type="molecule type" value="Genomic_DNA"/>
</dbReference>
<sequence length="213" mass="24170">MAEFIRARSAEQKGQRLEEIKGAVREQFAERPYHEITLTTIADELGWSRANLYKYVSTKEEVFLLLTADECDRYFDALLAALPEGCGLSPDTVAEVWAGIANAHQEYFRLGDLLSTIVETNVTLERLVEFKRGYYERVGQMRERLPQILPVAPERVEPLLLAVYYHAVGYVSACWTNPLLVKAREQLGTSAPTTDFRAEMRDFIGMCLAHYAG</sequence>
<evidence type="ECO:0000313" key="4">
    <source>
        <dbReference type="EMBL" id="HIZ46598.1"/>
    </source>
</evidence>
<dbReference type="Pfam" id="PF17929">
    <property type="entry name" value="TetR_C_34"/>
    <property type="match status" value="1"/>
</dbReference>